<dbReference type="InterPro" id="IPR029058">
    <property type="entry name" value="AB_hydrolase_fold"/>
</dbReference>
<evidence type="ECO:0000313" key="2">
    <source>
        <dbReference type="EMBL" id="QLD11795.1"/>
    </source>
</evidence>
<keyword evidence="2" id="KW-0378">Hydrolase</keyword>
<dbReference type="SUPFAM" id="SSF53474">
    <property type="entry name" value="alpha/beta-Hydrolases"/>
    <property type="match status" value="1"/>
</dbReference>
<protein>
    <submittedName>
        <fullName evidence="2">Alpha/beta fold hydrolase</fullName>
    </submittedName>
</protein>
<name>A0A7D5IZ72_9MICO</name>
<sequence length="249" mass="26888">MLVLAGSSGRIDEDRARVFATVGCIAESIRWLGGPGQHAGPWEIPLETFLRRVDHLASDCDRVWVVGTSFGSEAALLTGSHSGDIAGVIAFAPSDVVWAGYDEQRRETSHWTLGHAPVPYLPFDWDGYVKETPARFRPLYERSRATFSDGIAAASIPVERIQRLVLVAGGDDQVWPSVPHAENIRSRRASVGLATALIVATRAGHRTILPGERTVTGGAPMLRGGTEAEDKALGARAWNTIETALRSAR</sequence>
<feature type="domain" description="BAAT/Acyl-CoA thioester hydrolase C-terminal" evidence="1">
    <location>
        <begin position="61"/>
        <end position="206"/>
    </location>
</feature>
<dbReference type="Proteomes" id="UP000509638">
    <property type="component" value="Chromosome"/>
</dbReference>
<dbReference type="EMBL" id="CP058316">
    <property type="protein sequence ID" value="QLD11795.1"/>
    <property type="molecule type" value="Genomic_DNA"/>
</dbReference>
<dbReference type="AlphaFoldDB" id="A0A7D5IZ72"/>
<dbReference type="GO" id="GO:0016787">
    <property type="term" value="F:hydrolase activity"/>
    <property type="evidence" value="ECO:0007669"/>
    <property type="project" value="UniProtKB-KW"/>
</dbReference>
<evidence type="ECO:0000313" key="3">
    <source>
        <dbReference type="Proteomes" id="UP000509638"/>
    </source>
</evidence>
<dbReference type="Pfam" id="PF08840">
    <property type="entry name" value="BAAT_C"/>
    <property type="match status" value="1"/>
</dbReference>
<dbReference type="InterPro" id="IPR014940">
    <property type="entry name" value="BAAT_C"/>
</dbReference>
<gene>
    <name evidence="2" type="ORF">HW566_08445</name>
</gene>
<dbReference type="Gene3D" id="3.40.50.1820">
    <property type="entry name" value="alpha/beta hydrolase"/>
    <property type="match status" value="1"/>
</dbReference>
<accession>A0A7D5IZ72</accession>
<evidence type="ECO:0000259" key="1">
    <source>
        <dbReference type="Pfam" id="PF08840"/>
    </source>
</evidence>
<proteinExistence type="predicted"/>
<reference evidence="2 3" key="1">
    <citation type="submission" date="2020-06" db="EMBL/GenBank/DDBJ databases">
        <authorList>
            <person name="Jo H."/>
        </authorList>
    </citation>
    <scope>NUCLEOTIDE SEQUENCE [LARGE SCALE GENOMIC DNA]</scope>
    <source>
        <strain evidence="2 3">I46</strain>
    </source>
</reference>
<organism evidence="2 3">
    <name type="scientific">Microbacterium oleivorans</name>
    <dbReference type="NCBI Taxonomy" id="273677"/>
    <lineage>
        <taxon>Bacteria</taxon>
        <taxon>Bacillati</taxon>
        <taxon>Actinomycetota</taxon>
        <taxon>Actinomycetes</taxon>
        <taxon>Micrococcales</taxon>
        <taxon>Microbacteriaceae</taxon>
        <taxon>Microbacterium</taxon>
    </lineage>
</organism>